<dbReference type="InterPro" id="IPR050682">
    <property type="entry name" value="ModA/WtpA"/>
</dbReference>
<dbReference type="InterPro" id="IPR005950">
    <property type="entry name" value="ModA"/>
</dbReference>
<dbReference type="EMBL" id="LN890655">
    <property type="protein sequence ID" value="CUS03053.2"/>
    <property type="molecule type" value="Genomic_DNA"/>
</dbReference>
<accession>A0A170PF90</accession>
<dbReference type="RefSeq" id="WP_095042594.1">
    <property type="nucleotide sequence ID" value="NZ_LN890655.1"/>
</dbReference>
<evidence type="ECO:0000313" key="8">
    <source>
        <dbReference type="Proteomes" id="UP000215027"/>
    </source>
</evidence>
<dbReference type="SUPFAM" id="SSF53850">
    <property type="entry name" value="Periplasmic binding protein-like II"/>
    <property type="match status" value="1"/>
</dbReference>
<dbReference type="GO" id="GO:0030973">
    <property type="term" value="F:molybdate ion binding"/>
    <property type="evidence" value="ECO:0007669"/>
    <property type="project" value="TreeGrafter"/>
</dbReference>
<name>A0A170PF90_9CHLR</name>
<protein>
    <submittedName>
        <fullName evidence="7">Molybdenum ABC transporter, periplasmic molybdate-binding protein</fullName>
    </submittedName>
</protein>
<dbReference type="Pfam" id="PF13531">
    <property type="entry name" value="SBP_bac_11"/>
    <property type="match status" value="1"/>
</dbReference>
<evidence type="ECO:0000256" key="5">
    <source>
        <dbReference type="SAM" id="MobiDB-lite"/>
    </source>
</evidence>
<keyword evidence="8" id="KW-1185">Reference proteome</keyword>
<feature type="binding site" evidence="4">
    <location>
        <position position="218"/>
    </location>
    <ligand>
        <name>molybdate</name>
        <dbReference type="ChEBI" id="CHEBI:36264"/>
    </ligand>
</feature>
<keyword evidence="4" id="KW-0500">Molybdenum</keyword>
<dbReference type="CDD" id="cd13538">
    <property type="entry name" value="PBP2_ModA_like_1"/>
    <property type="match status" value="1"/>
</dbReference>
<feature type="signal peptide" evidence="6">
    <location>
        <begin position="1"/>
        <end position="28"/>
    </location>
</feature>
<keyword evidence="3 6" id="KW-0732">Signal</keyword>
<keyword evidence="2 4" id="KW-0479">Metal-binding</keyword>
<gene>
    <name evidence="7" type="ORF">CFX0092_A1175</name>
</gene>
<dbReference type="KEGG" id="pbf:CFX0092_A1175"/>
<evidence type="ECO:0000256" key="6">
    <source>
        <dbReference type="SAM" id="SignalP"/>
    </source>
</evidence>
<evidence type="ECO:0000313" key="7">
    <source>
        <dbReference type="EMBL" id="CUS03053.2"/>
    </source>
</evidence>
<reference evidence="7" key="1">
    <citation type="submission" date="2016-01" db="EMBL/GenBank/DDBJ databases">
        <authorList>
            <person name="Mcilroy J.S."/>
            <person name="Karst M S."/>
            <person name="Albertsen M."/>
        </authorList>
    </citation>
    <scope>NUCLEOTIDE SEQUENCE</scope>
    <source>
        <strain evidence="7">Cfx-K</strain>
    </source>
</reference>
<sequence>MTFARLPWKTLFLLILAVALSVVLAACAGSAPETTAPEATSLPATDVPATEEAPAAEEMPPAKDVALTIFAAASLTDVFTEMGSAFEATHPGLTVAYNFAGSNQLSAQIGEGAPADVFASANAAQMDVAVESGRVDADAAQLFVTNRLIVVFPADNPAGIVELQDLANPDTLIVLAAEEVPVGRYSLEFLDLAVADPAFGATFKEDVLGNVVSYEENVRAVLNKVELGEADAGIVYTSDLFGVENVGQLEIPDALNILAKYPIAPLNDSAYGEMAAAFVDYILSEEGQATLVEYGFGPAPTP</sequence>
<evidence type="ECO:0000256" key="3">
    <source>
        <dbReference type="ARBA" id="ARBA00022729"/>
    </source>
</evidence>
<comment type="similarity">
    <text evidence="1">Belongs to the bacterial solute-binding protein ModA family.</text>
</comment>
<feature type="binding site" evidence="4">
    <location>
        <position position="236"/>
    </location>
    <ligand>
        <name>molybdate</name>
        <dbReference type="ChEBI" id="CHEBI:36264"/>
    </ligand>
</feature>
<dbReference type="PANTHER" id="PTHR30632">
    <property type="entry name" value="MOLYBDATE-BINDING PERIPLASMIC PROTEIN"/>
    <property type="match status" value="1"/>
</dbReference>
<evidence type="ECO:0000256" key="2">
    <source>
        <dbReference type="ARBA" id="ARBA00022723"/>
    </source>
</evidence>
<dbReference type="PANTHER" id="PTHR30632:SF0">
    <property type="entry name" value="SULFATE-BINDING PROTEIN"/>
    <property type="match status" value="1"/>
</dbReference>
<dbReference type="PROSITE" id="PS51257">
    <property type="entry name" value="PROKAR_LIPOPROTEIN"/>
    <property type="match status" value="1"/>
</dbReference>
<organism evidence="7 8">
    <name type="scientific">Candidatus Promineifilum breve</name>
    <dbReference type="NCBI Taxonomy" id="1806508"/>
    <lineage>
        <taxon>Bacteria</taxon>
        <taxon>Bacillati</taxon>
        <taxon>Chloroflexota</taxon>
        <taxon>Ardenticatenia</taxon>
        <taxon>Candidatus Promineifilales</taxon>
        <taxon>Candidatus Promineifilaceae</taxon>
        <taxon>Candidatus Promineifilum</taxon>
    </lineage>
</organism>
<dbReference type="OrthoDB" id="9785015at2"/>
<dbReference type="Proteomes" id="UP000215027">
    <property type="component" value="Chromosome I"/>
</dbReference>
<feature type="binding site" evidence="4">
    <location>
        <position position="102"/>
    </location>
    <ligand>
        <name>molybdate</name>
        <dbReference type="ChEBI" id="CHEBI:36264"/>
    </ligand>
</feature>
<feature type="region of interest" description="Disordered" evidence="5">
    <location>
        <begin position="33"/>
        <end position="59"/>
    </location>
</feature>
<dbReference type="GO" id="GO:0046872">
    <property type="term" value="F:metal ion binding"/>
    <property type="evidence" value="ECO:0007669"/>
    <property type="project" value="UniProtKB-KW"/>
</dbReference>
<dbReference type="Gene3D" id="3.40.190.10">
    <property type="entry name" value="Periplasmic binding protein-like II"/>
    <property type="match status" value="2"/>
</dbReference>
<proteinExistence type="inferred from homology"/>
<feature type="chain" id="PRO_5008241749" evidence="6">
    <location>
        <begin position="29"/>
        <end position="302"/>
    </location>
</feature>
<evidence type="ECO:0000256" key="1">
    <source>
        <dbReference type="ARBA" id="ARBA00009175"/>
    </source>
</evidence>
<dbReference type="GO" id="GO:0015689">
    <property type="term" value="P:molybdate ion transport"/>
    <property type="evidence" value="ECO:0007669"/>
    <property type="project" value="InterPro"/>
</dbReference>
<dbReference type="AlphaFoldDB" id="A0A170PF90"/>
<evidence type="ECO:0000256" key="4">
    <source>
        <dbReference type="PIRSR" id="PIRSR004846-1"/>
    </source>
</evidence>
<dbReference type="NCBIfam" id="TIGR01256">
    <property type="entry name" value="modA"/>
    <property type="match status" value="1"/>
</dbReference>
<dbReference type="PIRSF" id="PIRSF004846">
    <property type="entry name" value="ModA"/>
    <property type="match status" value="1"/>
</dbReference>
<feature type="binding site" evidence="4">
    <location>
        <position position="74"/>
    </location>
    <ligand>
        <name>molybdate</name>
        <dbReference type="ChEBI" id="CHEBI:36264"/>
    </ligand>
</feature>
<feature type="compositionally biased region" description="Low complexity" evidence="5">
    <location>
        <begin position="48"/>
        <end position="59"/>
    </location>
</feature>